<proteinExistence type="predicted"/>
<protein>
    <submittedName>
        <fullName evidence="2">Conopeptide</fullName>
    </submittedName>
</protein>
<keyword evidence="1" id="KW-0732">Signal</keyword>
<organism evidence="2">
    <name type="scientific">Conus lenavati</name>
    <name type="common">Cone snail</name>
    <dbReference type="NCBI Taxonomy" id="1519839"/>
    <lineage>
        <taxon>Eukaryota</taxon>
        <taxon>Metazoa</taxon>
        <taxon>Spiralia</taxon>
        <taxon>Lophotrochozoa</taxon>
        <taxon>Mollusca</taxon>
        <taxon>Gastropoda</taxon>
        <taxon>Caenogastropoda</taxon>
        <taxon>Neogastropoda</taxon>
        <taxon>Conoidea</taxon>
        <taxon>Conidae</taxon>
        <taxon>Conus</taxon>
        <taxon>Splinoconus</taxon>
    </lineage>
</organism>
<sequence length="77" mass="8696">MRFYMLLAVALLLNSAMSVDDVSIRQTDARRREERDDTSNCSPSYPYFCLRVTADVCCSQPCDDGNRCNSDYVSAGR</sequence>
<accession>A0A0K8TTR5</accession>
<evidence type="ECO:0000313" key="2">
    <source>
        <dbReference type="EMBL" id="JAI17862.1"/>
    </source>
</evidence>
<reference evidence="2" key="1">
    <citation type="submission" date="2015-04" db="EMBL/GenBank/DDBJ databases">
        <authorList>
            <person name="Syromyatnikov M.Y."/>
            <person name="Popov V.N."/>
        </authorList>
    </citation>
    <scope>NUCLEOTIDE SEQUENCE</scope>
    <source>
        <tissue evidence="2">Venom duct</tissue>
    </source>
</reference>
<feature type="signal peptide" evidence="1">
    <location>
        <begin position="1"/>
        <end position="18"/>
    </location>
</feature>
<dbReference type="EMBL" id="GCVH01000031">
    <property type="protein sequence ID" value="JAI17862.1"/>
    <property type="molecule type" value="Transcribed_RNA"/>
</dbReference>
<dbReference type="AlphaFoldDB" id="A0A0K8TTR5"/>
<name>A0A0K8TTR5_CONLV</name>
<evidence type="ECO:0000256" key="1">
    <source>
        <dbReference type="SAM" id="SignalP"/>
    </source>
</evidence>
<feature type="chain" id="PRO_5005520232" evidence="1">
    <location>
        <begin position="19"/>
        <end position="77"/>
    </location>
</feature>